<reference evidence="2 3" key="1">
    <citation type="submission" date="2022-07" db="EMBL/GenBank/DDBJ databases">
        <title>Methylomonas rivi sp. nov., Methylomonas rosea sp. nov., Methylomonas aureus sp. nov. and Methylomonas subterranea sp. nov., four novel methanotrophs isolated from a freshwater creek and the deep terrestrial subsurface.</title>
        <authorList>
            <person name="Abin C."/>
            <person name="Sankaranarayanan K."/>
            <person name="Garner C."/>
            <person name="Sindelar R."/>
            <person name="Kotary K."/>
            <person name="Garner R."/>
            <person name="Barclay S."/>
            <person name="Lawson P."/>
            <person name="Krumholz L."/>
        </authorList>
    </citation>
    <scope>NUCLEOTIDE SEQUENCE [LARGE SCALE GENOMIC DNA]</scope>
    <source>
        <strain evidence="2 3">WSC-7</strain>
    </source>
</reference>
<dbReference type="Proteomes" id="UP001524570">
    <property type="component" value="Unassembled WGS sequence"/>
</dbReference>
<dbReference type="InterPro" id="IPR010610">
    <property type="entry name" value="EryCIII-like_C"/>
</dbReference>
<protein>
    <recommendedName>
        <fullName evidence="1">Erythromycin biosynthesis protein CIII-like C-terminal domain-containing protein</fullName>
    </recommendedName>
</protein>
<dbReference type="SUPFAM" id="SSF53756">
    <property type="entry name" value="UDP-Glycosyltransferase/glycogen phosphorylase"/>
    <property type="match status" value="1"/>
</dbReference>
<dbReference type="Pfam" id="PF06722">
    <property type="entry name" value="EryCIII-like_C"/>
    <property type="match status" value="1"/>
</dbReference>
<name>A0ABT1TU37_9GAMM</name>
<evidence type="ECO:0000259" key="1">
    <source>
        <dbReference type="Pfam" id="PF06722"/>
    </source>
</evidence>
<proteinExistence type="predicted"/>
<dbReference type="PANTHER" id="PTHR21015">
    <property type="entry name" value="UDP-N-ACETYLGLUCOSAMINE--N-ACETYLMURAMYL-(PENTAPEPTIDE) PYROPHOSPHORYL-UNDECAPRENOL N-ACETYLGLUCOSAMINE TRANSFERASE 1"/>
    <property type="match status" value="1"/>
</dbReference>
<sequence length="407" mass="44758">MSRILFAWELGGNLGHITRQLPIARQLRQQGHQIFFVVRDTALAAQLLTPDRFAYTQAPINVDKKRLPHPVNYAEILIASGYADPAVLLGLVQGWLSLIQLFKADLMVVDHAPTALVTARLIGLPAITIGTGFEIPPDRLPLPSIRPWETIPTERLLRAEQYVLERLNALSTVLKGGAIERITDVFQGSRKVLATFAELDHYGVREGENYLGPLFTGTTGQPVDWRLTDQPHVFAYLRPDTPGFDNMLKALSKLSAEIVVVAPGTKPAHIQAFAKPNLRILTQPVQTEQLFKLTDCVVTTGGTGTVSQCLLAGIPLLLVPQNVEQFLMSLRVEAIGAGISIRNNRQEQDFAGLMEDLLKKSRYRQSAQAFAQQYAGYTSSGTIDSVIQLIDNTLKTLACNVNPIGSH</sequence>
<evidence type="ECO:0000313" key="2">
    <source>
        <dbReference type="EMBL" id="MCQ8118296.1"/>
    </source>
</evidence>
<dbReference type="EMBL" id="JANIBL010000037">
    <property type="protein sequence ID" value="MCQ8118296.1"/>
    <property type="molecule type" value="Genomic_DNA"/>
</dbReference>
<comment type="caution">
    <text evidence="2">The sequence shown here is derived from an EMBL/GenBank/DDBJ whole genome shotgun (WGS) entry which is preliminary data.</text>
</comment>
<feature type="domain" description="Erythromycin biosynthesis protein CIII-like C-terminal" evidence="1">
    <location>
        <begin position="247"/>
        <end position="375"/>
    </location>
</feature>
<dbReference type="PANTHER" id="PTHR21015:SF22">
    <property type="entry name" value="GLYCOSYLTRANSFERASE"/>
    <property type="match status" value="1"/>
</dbReference>
<evidence type="ECO:0000313" key="3">
    <source>
        <dbReference type="Proteomes" id="UP001524570"/>
    </source>
</evidence>
<keyword evidence="3" id="KW-1185">Reference proteome</keyword>
<organism evidence="2 3">
    <name type="scientific">Methylomonas rosea</name>
    <dbReference type="NCBI Taxonomy" id="2952227"/>
    <lineage>
        <taxon>Bacteria</taxon>
        <taxon>Pseudomonadati</taxon>
        <taxon>Pseudomonadota</taxon>
        <taxon>Gammaproteobacteria</taxon>
        <taxon>Methylococcales</taxon>
        <taxon>Methylococcaceae</taxon>
        <taxon>Methylomonas</taxon>
    </lineage>
</organism>
<accession>A0ABT1TU37</accession>
<dbReference type="Gene3D" id="3.40.50.2000">
    <property type="entry name" value="Glycogen Phosphorylase B"/>
    <property type="match status" value="2"/>
</dbReference>
<gene>
    <name evidence="2" type="ORF">NP589_12730</name>
</gene>
<dbReference type="RefSeq" id="WP_256607335.1">
    <property type="nucleotide sequence ID" value="NZ_JANIBL010000037.1"/>
</dbReference>